<dbReference type="PANTHER" id="PTHR35043:SF7">
    <property type="entry name" value="TRANSCRIPTION FACTOR DOMAIN-CONTAINING PROTEIN"/>
    <property type="match status" value="1"/>
</dbReference>
<keyword evidence="1" id="KW-1133">Transmembrane helix</keyword>
<evidence type="ECO:0000256" key="1">
    <source>
        <dbReference type="SAM" id="Phobius"/>
    </source>
</evidence>
<reference evidence="3" key="2">
    <citation type="submission" date="2015-01" db="EMBL/GenBank/DDBJ databases">
        <title>Evolutionary Origins and Diversification of the Mycorrhizal Mutualists.</title>
        <authorList>
            <consortium name="DOE Joint Genome Institute"/>
            <consortium name="Mycorrhizal Genomics Consortium"/>
            <person name="Kohler A."/>
            <person name="Kuo A."/>
            <person name="Nagy L.G."/>
            <person name="Floudas D."/>
            <person name="Copeland A."/>
            <person name="Barry K.W."/>
            <person name="Cichocki N."/>
            <person name="Veneault-Fourrey C."/>
            <person name="LaButti K."/>
            <person name="Lindquist E.A."/>
            <person name="Lipzen A."/>
            <person name="Lundell T."/>
            <person name="Morin E."/>
            <person name="Murat C."/>
            <person name="Riley R."/>
            <person name="Ohm R."/>
            <person name="Sun H."/>
            <person name="Tunlid A."/>
            <person name="Henrissat B."/>
            <person name="Grigoriev I.V."/>
            <person name="Hibbett D.S."/>
            <person name="Martin F."/>
        </authorList>
    </citation>
    <scope>NUCLEOTIDE SEQUENCE [LARGE SCALE GENOMIC DNA]</scope>
    <source>
        <strain evidence="3">ATCC 200175</strain>
    </source>
</reference>
<feature type="transmembrane region" description="Helical" evidence="1">
    <location>
        <begin position="474"/>
        <end position="493"/>
    </location>
</feature>
<dbReference type="AlphaFoldDB" id="A0A0C9TEI9"/>
<protein>
    <submittedName>
        <fullName evidence="2">Uncharacterized protein</fullName>
    </submittedName>
</protein>
<feature type="transmembrane region" description="Helical" evidence="1">
    <location>
        <begin position="391"/>
        <end position="414"/>
    </location>
</feature>
<gene>
    <name evidence="2" type="ORF">PAXINDRAFT_100365</name>
</gene>
<feature type="transmembrane region" description="Helical" evidence="1">
    <location>
        <begin position="538"/>
        <end position="562"/>
    </location>
</feature>
<proteinExistence type="predicted"/>
<keyword evidence="1" id="KW-0472">Membrane</keyword>
<keyword evidence="1" id="KW-0812">Transmembrane</keyword>
<evidence type="ECO:0000313" key="2">
    <source>
        <dbReference type="EMBL" id="KIJ14010.1"/>
    </source>
</evidence>
<accession>A0A0C9TEI9</accession>
<dbReference type="HOGENOM" id="CLU_466992_0_0_1"/>
<feature type="transmembrane region" description="Helical" evidence="1">
    <location>
        <begin position="365"/>
        <end position="384"/>
    </location>
</feature>
<organism evidence="2 3">
    <name type="scientific">Paxillus involutus ATCC 200175</name>
    <dbReference type="NCBI Taxonomy" id="664439"/>
    <lineage>
        <taxon>Eukaryota</taxon>
        <taxon>Fungi</taxon>
        <taxon>Dikarya</taxon>
        <taxon>Basidiomycota</taxon>
        <taxon>Agaricomycotina</taxon>
        <taxon>Agaricomycetes</taxon>
        <taxon>Agaricomycetidae</taxon>
        <taxon>Boletales</taxon>
        <taxon>Paxilineae</taxon>
        <taxon>Paxillaceae</taxon>
        <taxon>Paxillus</taxon>
    </lineage>
</organism>
<feature type="transmembrane region" description="Helical" evidence="1">
    <location>
        <begin position="197"/>
        <end position="216"/>
    </location>
</feature>
<feature type="transmembrane region" description="Helical" evidence="1">
    <location>
        <begin position="104"/>
        <end position="123"/>
    </location>
</feature>
<name>A0A0C9TEI9_PAXIN</name>
<dbReference type="PANTHER" id="PTHR35043">
    <property type="entry name" value="TRANSCRIPTION FACTOR DOMAIN-CONTAINING PROTEIN"/>
    <property type="match status" value="1"/>
</dbReference>
<dbReference type="EMBL" id="KN819346">
    <property type="protein sequence ID" value="KIJ14010.1"/>
    <property type="molecule type" value="Genomic_DNA"/>
</dbReference>
<keyword evidence="3" id="KW-1185">Reference proteome</keyword>
<feature type="transmembrane region" description="Helical" evidence="1">
    <location>
        <begin position="143"/>
        <end position="163"/>
    </location>
</feature>
<evidence type="ECO:0000313" key="3">
    <source>
        <dbReference type="Proteomes" id="UP000053647"/>
    </source>
</evidence>
<feature type="transmembrane region" description="Helical" evidence="1">
    <location>
        <begin position="236"/>
        <end position="256"/>
    </location>
</feature>
<feature type="transmembrane region" description="Helical" evidence="1">
    <location>
        <begin position="505"/>
        <end position="526"/>
    </location>
</feature>
<reference evidence="2 3" key="1">
    <citation type="submission" date="2014-06" db="EMBL/GenBank/DDBJ databases">
        <authorList>
            <consortium name="DOE Joint Genome Institute"/>
            <person name="Kuo A."/>
            <person name="Kohler A."/>
            <person name="Nagy L.G."/>
            <person name="Floudas D."/>
            <person name="Copeland A."/>
            <person name="Barry K.W."/>
            <person name="Cichocki N."/>
            <person name="Veneault-Fourrey C."/>
            <person name="LaButti K."/>
            <person name="Lindquist E.A."/>
            <person name="Lipzen A."/>
            <person name="Lundell T."/>
            <person name="Morin E."/>
            <person name="Murat C."/>
            <person name="Sun H."/>
            <person name="Tunlid A."/>
            <person name="Henrissat B."/>
            <person name="Grigoriev I.V."/>
            <person name="Hibbett D.S."/>
            <person name="Martin F."/>
            <person name="Nordberg H.P."/>
            <person name="Cantor M.N."/>
            <person name="Hua S.X."/>
        </authorList>
    </citation>
    <scope>NUCLEOTIDE SEQUENCE [LARGE SCALE GENOMIC DNA]</scope>
    <source>
        <strain evidence="2 3">ATCC 200175</strain>
    </source>
</reference>
<dbReference type="Proteomes" id="UP000053647">
    <property type="component" value="Unassembled WGS sequence"/>
</dbReference>
<dbReference type="OrthoDB" id="9451547at2759"/>
<sequence length="584" mass="65346">MQRIELLEVYLKNFSLCFAGAAKRGTTVFLSVGLVLGDSELPASVSNDCPEEKHVSYMVNSSRFYTNRLTLALSCNGVPTFRSLLARQEVAEHFCGNESLSLHIMLPLLLVFSLLVRLADAASTNTTAESPTPDPTSSNYRSVWSILGTCALTLIICIWNVAYPNIMHEKRRYKVLLYPRQEVAEHFCGNESLSLHIMLPLLLVFSLLVRLADAASTNTTAESPTPDPTSSNYRSVWSILGTCALTLIICIWNVAYPNIMHEKRRYKVLLYRVALALSALLAPEFTSVRAYSEWKHAGKIKQDFRDKQWTRTHGFFALMGGFIIQDGAQQELFNTQYDLGHLRNWKFVNPKITEEQIRDRSKSDALGNAILVVQLSWFILQVIARAVNHVAITLVEIDTLALAALSLPLFFFWWSKPMAAACPHIFYKQTSSSVDDNKQNPSVEPDHTFSVSRSKTEWFSEIVLGGGDNSDENVVFVGLIVWMIFGALHTIAWDFQFPSQTEKTMWRVASLTLIGAPSIFFLAFFLDKIEAVKLPGTLMNVIAGATLCIGVVARLLLVLMLASLRDLPPSAHDTVSWTVYVPHL</sequence>